<comment type="caution">
    <text evidence="6">The sequence shown here is derived from an EMBL/GenBank/DDBJ whole genome shotgun (WGS) entry which is preliminary data.</text>
</comment>
<accession>A0A010Z346</accession>
<dbReference type="InterPro" id="IPR001647">
    <property type="entry name" value="HTH_TetR"/>
</dbReference>
<evidence type="ECO:0000256" key="2">
    <source>
        <dbReference type="ARBA" id="ARBA00023125"/>
    </source>
</evidence>
<feature type="domain" description="HTH tetR-type" evidence="5">
    <location>
        <begin position="1"/>
        <end position="61"/>
    </location>
</feature>
<name>A0A010Z346_9ACTN</name>
<protein>
    <submittedName>
        <fullName evidence="6">Transcriptional regulator</fullName>
    </submittedName>
</protein>
<dbReference type="InterPro" id="IPR050109">
    <property type="entry name" value="HTH-type_TetR-like_transc_reg"/>
</dbReference>
<dbReference type="Proteomes" id="UP000021053">
    <property type="component" value="Unassembled WGS sequence"/>
</dbReference>
<organism evidence="6 7">
    <name type="scientific">Cryptosporangium arvum DSM 44712</name>
    <dbReference type="NCBI Taxonomy" id="927661"/>
    <lineage>
        <taxon>Bacteria</taxon>
        <taxon>Bacillati</taxon>
        <taxon>Actinomycetota</taxon>
        <taxon>Actinomycetes</taxon>
        <taxon>Cryptosporangiales</taxon>
        <taxon>Cryptosporangiaceae</taxon>
        <taxon>Cryptosporangium</taxon>
    </lineage>
</organism>
<dbReference type="Gene3D" id="1.10.10.60">
    <property type="entry name" value="Homeodomain-like"/>
    <property type="match status" value="1"/>
</dbReference>
<dbReference type="GO" id="GO:0000976">
    <property type="term" value="F:transcription cis-regulatory region binding"/>
    <property type="evidence" value="ECO:0007669"/>
    <property type="project" value="TreeGrafter"/>
</dbReference>
<evidence type="ECO:0000259" key="5">
    <source>
        <dbReference type="PROSITE" id="PS50977"/>
    </source>
</evidence>
<keyword evidence="3" id="KW-0804">Transcription</keyword>
<dbReference type="SUPFAM" id="SSF46689">
    <property type="entry name" value="Homeodomain-like"/>
    <property type="match status" value="1"/>
</dbReference>
<gene>
    <name evidence="6" type="ORF">CryarDRAFT_2954</name>
</gene>
<evidence type="ECO:0000313" key="7">
    <source>
        <dbReference type="Proteomes" id="UP000021053"/>
    </source>
</evidence>
<dbReference type="OrthoDB" id="3784817at2"/>
<keyword evidence="7" id="KW-1185">Reference proteome</keyword>
<evidence type="ECO:0000313" key="6">
    <source>
        <dbReference type="EMBL" id="EXG81833.1"/>
    </source>
</evidence>
<dbReference type="PRINTS" id="PR00455">
    <property type="entry name" value="HTHTETR"/>
</dbReference>
<dbReference type="Pfam" id="PF00440">
    <property type="entry name" value="TetR_N"/>
    <property type="match status" value="1"/>
</dbReference>
<keyword evidence="2 4" id="KW-0238">DNA-binding</keyword>
<dbReference type="InterPro" id="IPR009057">
    <property type="entry name" value="Homeodomain-like_sf"/>
</dbReference>
<dbReference type="PANTHER" id="PTHR30055:SF234">
    <property type="entry name" value="HTH-TYPE TRANSCRIPTIONAL REGULATOR BETI"/>
    <property type="match status" value="1"/>
</dbReference>
<evidence type="ECO:0000256" key="3">
    <source>
        <dbReference type="ARBA" id="ARBA00023163"/>
    </source>
</evidence>
<dbReference type="HOGENOM" id="CLU_082427_0_0_11"/>
<proteinExistence type="predicted"/>
<dbReference type="PROSITE" id="PS50977">
    <property type="entry name" value="HTH_TETR_2"/>
    <property type="match status" value="1"/>
</dbReference>
<evidence type="ECO:0000256" key="4">
    <source>
        <dbReference type="PROSITE-ProRule" id="PRU00335"/>
    </source>
</evidence>
<dbReference type="InterPro" id="IPR036271">
    <property type="entry name" value="Tet_transcr_reg_TetR-rel_C_sf"/>
</dbReference>
<dbReference type="Gene3D" id="1.10.357.10">
    <property type="entry name" value="Tetracycline Repressor, domain 2"/>
    <property type="match status" value="1"/>
</dbReference>
<feature type="DNA-binding region" description="H-T-H motif" evidence="4">
    <location>
        <begin position="24"/>
        <end position="43"/>
    </location>
</feature>
<dbReference type="PANTHER" id="PTHR30055">
    <property type="entry name" value="HTH-TYPE TRANSCRIPTIONAL REGULATOR RUTR"/>
    <property type="match status" value="1"/>
</dbReference>
<dbReference type="AlphaFoldDB" id="A0A010Z346"/>
<keyword evidence="1" id="KW-0805">Transcription regulation</keyword>
<dbReference type="PATRIC" id="fig|927661.3.peg.2915"/>
<evidence type="ECO:0000256" key="1">
    <source>
        <dbReference type="ARBA" id="ARBA00023015"/>
    </source>
</evidence>
<sequence>MTGRDQIVEAAAKLLREQGVRAVTTRAVAEAADVQAPTIYRLFGDKEGLVDAVAEHVMATYVAEKVRQDVDDDPVADLRSGWHAQIRFGLANPGLYALLYARERSTPSPALAAGIEKLRGKIRALATAGLLRVDEDRAVWIIHSAGTGTVLTLLGQPADQRDEGLADAMFDAVAGRILSARPAAADDSLRTVAVTFGTRIGELPALTDAERTLMSEWLSRSLAAARP</sequence>
<dbReference type="GO" id="GO:0003700">
    <property type="term" value="F:DNA-binding transcription factor activity"/>
    <property type="evidence" value="ECO:0007669"/>
    <property type="project" value="TreeGrafter"/>
</dbReference>
<dbReference type="EMBL" id="JFBT01000001">
    <property type="protein sequence ID" value="EXG81833.1"/>
    <property type="molecule type" value="Genomic_DNA"/>
</dbReference>
<dbReference type="SUPFAM" id="SSF48498">
    <property type="entry name" value="Tetracyclin repressor-like, C-terminal domain"/>
    <property type="match status" value="1"/>
</dbReference>
<reference evidence="6 7" key="1">
    <citation type="submission" date="2013-07" db="EMBL/GenBank/DDBJ databases">
        <authorList>
            <consortium name="DOE Joint Genome Institute"/>
            <person name="Eisen J."/>
            <person name="Huntemann M."/>
            <person name="Han J."/>
            <person name="Chen A."/>
            <person name="Kyrpides N."/>
            <person name="Mavromatis K."/>
            <person name="Markowitz V."/>
            <person name="Palaniappan K."/>
            <person name="Ivanova N."/>
            <person name="Schaumberg A."/>
            <person name="Pati A."/>
            <person name="Liolios K."/>
            <person name="Nordberg H.P."/>
            <person name="Cantor M.N."/>
            <person name="Hua S.X."/>
            <person name="Woyke T."/>
        </authorList>
    </citation>
    <scope>NUCLEOTIDE SEQUENCE [LARGE SCALE GENOMIC DNA]</scope>
    <source>
        <strain evidence="6 7">DSM 44712</strain>
    </source>
</reference>
<dbReference type="RefSeq" id="WP_035851283.1">
    <property type="nucleotide sequence ID" value="NZ_KK073874.1"/>
</dbReference>